<dbReference type="EMBL" id="JAPTSV010000012">
    <property type="protein sequence ID" value="KAJ1522084.1"/>
    <property type="molecule type" value="Genomic_DNA"/>
</dbReference>
<comment type="caution">
    <text evidence="3">The sequence shown here is derived from an EMBL/GenBank/DDBJ whole genome shotgun (WGS) entry which is preliminary data.</text>
</comment>
<dbReference type="PANTHER" id="PTHR12184">
    <property type="entry name" value="UBIQUINOL-CYTOCHROME C REDUCTASE COMPLEX ASSEMBLY FACTOR 1 FAMILY MEMBER"/>
    <property type="match status" value="1"/>
</dbReference>
<gene>
    <name evidence="3" type="ORF">ONE63_002395</name>
</gene>
<proteinExistence type="inferred from homology"/>
<evidence type="ECO:0000313" key="3">
    <source>
        <dbReference type="EMBL" id="KAJ1522084.1"/>
    </source>
</evidence>
<evidence type="ECO:0000313" key="4">
    <source>
        <dbReference type="Proteomes" id="UP001075354"/>
    </source>
</evidence>
<feature type="domain" description="Ubiquinol-cytochrome c chaperone" evidence="2">
    <location>
        <begin position="103"/>
        <end position="242"/>
    </location>
</feature>
<dbReference type="InterPro" id="IPR007129">
    <property type="entry name" value="Ubiqinol_cyt_c_chaperone_CPB3"/>
</dbReference>
<dbReference type="Pfam" id="PF03981">
    <property type="entry name" value="Ubiq_cyt_C_chap"/>
    <property type="match status" value="1"/>
</dbReference>
<dbReference type="AlphaFoldDB" id="A0AAV7X814"/>
<protein>
    <recommendedName>
        <fullName evidence="2">Ubiquinol-cytochrome c chaperone domain-containing protein</fullName>
    </recommendedName>
</protein>
<comment type="similarity">
    <text evidence="1">Belongs to the CBP3 family.</text>
</comment>
<dbReference type="GO" id="GO:0034551">
    <property type="term" value="P:mitochondrial respiratory chain complex III assembly"/>
    <property type="evidence" value="ECO:0007669"/>
    <property type="project" value="TreeGrafter"/>
</dbReference>
<dbReference type="InterPro" id="IPR021150">
    <property type="entry name" value="Ubiq_cyt_c_chap"/>
</dbReference>
<name>A0AAV7X814_9NEOP</name>
<organism evidence="3 4">
    <name type="scientific">Megalurothrips usitatus</name>
    <name type="common">bean blossom thrips</name>
    <dbReference type="NCBI Taxonomy" id="439358"/>
    <lineage>
        <taxon>Eukaryota</taxon>
        <taxon>Metazoa</taxon>
        <taxon>Ecdysozoa</taxon>
        <taxon>Arthropoda</taxon>
        <taxon>Hexapoda</taxon>
        <taxon>Insecta</taxon>
        <taxon>Pterygota</taxon>
        <taxon>Neoptera</taxon>
        <taxon>Paraneoptera</taxon>
        <taxon>Thysanoptera</taxon>
        <taxon>Terebrantia</taxon>
        <taxon>Thripoidea</taxon>
        <taxon>Thripidae</taxon>
        <taxon>Megalurothrips</taxon>
    </lineage>
</organism>
<dbReference type="PANTHER" id="PTHR12184:SF1">
    <property type="entry name" value="UBIQUINOL-CYTOCHROME-C REDUCTASE COMPLEX ASSEMBLY FACTOR 1"/>
    <property type="match status" value="1"/>
</dbReference>
<sequence length="257" mass="30405">MNDCICLTQVLSRPVSTRQCLFDPIAVNKSHTPPIFTSHQIRYLSTPQNSSLLAEEDTWLSKRMMNTRLKLGMAPRVKPYYRLRGLCLFQSVEKVNWIDFFRVFNMPDTFHSWFLVIELHMWMTSVRCSDEGKEGELIKQFSIEYMWEGAQKRAKKLESYAPSALRKGFDDLYEEFVAAFLMYDHGLLTSDVALADVLWYRFLQRNCDDPEKLELLVKYVRKQVFVFQIHHLDGLSKEDFIDRINFTWLPLSEKTYL</sequence>
<evidence type="ECO:0000259" key="2">
    <source>
        <dbReference type="Pfam" id="PF03981"/>
    </source>
</evidence>
<dbReference type="GO" id="GO:0005739">
    <property type="term" value="C:mitochondrion"/>
    <property type="evidence" value="ECO:0007669"/>
    <property type="project" value="TreeGrafter"/>
</dbReference>
<evidence type="ECO:0000256" key="1">
    <source>
        <dbReference type="ARBA" id="ARBA00006407"/>
    </source>
</evidence>
<keyword evidence="4" id="KW-1185">Reference proteome</keyword>
<dbReference type="Proteomes" id="UP001075354">
    <property type="component" value="Chromosome 12"/>
</dbReference>
<reference evidence="3" key="1">
    <citation type="submission" date="2022-12" db="EMBL/GenBank/DDBJ databases">
        <title>Chromosome-level genome assembly of the bean flower thrips Megalurothrips usitatus.</title>
        <authorList>
            <person name="Ma L."/>
            <person name="Liu Q."/>
            <person name="Li H."/>
            <person name="Cai W."/>
        </authorList>
    </citation>
    <scope>NUCLEOTIDE SEQUENCE</scope>
    <source>
        <strain evidence="3">Cailab_2022a</strain>
    </source>
</reference>
<accession>A0AAV7X814</accession>